<protein>
    <submittedName>
        <fullName evidence="1">Uncharacterized protein</fullName>
    </submittedName>
</protein>
<keyword evidence="2" id="KW-1185">Reference proteome</keyword>
<proteinExistence type="predicted"/>
<evidence type="ECO:0000313" key="1">
    <source>
        <dbReference type="EMBL" id="MDL2342641.1"/>
    </source>
</evidence>
<comment type="caution">
    <text evidence="1">The sequence shown here is derived from an EMBL/GenBank/DDBJ whole genome shotgun (WGS) entry which is preliminary data.</text>
</comment>
<organism evidence="1 2">
    <name type="scientific">Deinococcus rhizophilus</name>
    <dbReference type="NCBI Taxonomy" id="3049544"/>
    <lineage>
        <taxon>Bacteria</taxon>
        <taxon>Thermotogati</taxon>
        <taxon>Deinococcota</taxon>
        <taxon>Deinococci</taxon>
        <taxon>Deinococcales</taxon>
        <taxon>Deinococcaceae</taxon>
        <taxon>Deinococcus</taxon>
    </lineage>
</organism>
<name>A0ABT7JCG5_9DEIO</name>
<evidence type="ECO:0000313" key="2">
    <source>
        <dbReference type="Proteomes" id="UP001302059"/>
    </source>
</evidence>
<sequence>MSRAFVKEDGGERWTPPTQPHAYRVVWPGPAGAEVVHETDDFLGALRWLAARERPGFELRDRAGALLATAA</sequence>
<dbReference type="RefSeq" id="WP_285520673.1">
    <property type="nucleotide sequence ID" value="NZ_JASNGB010000002.1"/>
</dbReference>
<accession>A0ABT7JCG5</accession>
<dbReference type="Proteomes" id="UP001302059">
    <property type="component" value="Unassembled WGS sequence"/>
</dbReference>
<gene>
    <name evidence="1" type="ORF">QOL99_00590</name>
</gene>
<reference evidence="1 2" key="1">
    <citation type="submission" date="2023-05" db="EMBL/GenBank/DDBJ databases">
        <authorList>
            <person name="Gao F."/>
        </authorList>
    </citation>
    <scope>NUCLEOTIDE SEQUENCE [LARGE SCALE GENOMIC DNA]</scope>
    <source>
        <strain evidence="1 2">MIMF12</strain>
    </source>
</reference>
<dbReference type="EMBL" id="JASNGB010000002">
    <property type="protein sequence ID" value="MDL2342641.1"/>
    <property type="molecule type" value="Genomic_DNA"/>
</dbReference>